<dbReference type="AlphaFoldDB" id="A0A914VFY4"/>
<evidence type="ECO:0000313" key="2">
    <source>
        <dbReference type="Proteomes" id="UP000887566"/>
    </source>
</evidence>
<evidence type="ECO:0000256" key="1">
    <source>
        <dbReference type="SAM" id="MobiDB-lite"/>
    </source>
</evidence>
<accession>A0A914VFY4</accession>
<dbReference type="Proteomes" id="UP000887566">
    <property type="component" value="Unplaced"/>
</dbReference>
<sequence length="100" mass="11476">MDRIEGLVSHHASNLFNDDCNKLPTKSDANEGGSEGLEIEDDYDDDDDYDDEEPDWENERGDFTKKFNAVRTNQAVSSNPQQHGNESREYKVRSKYDTTL</sequence>
<protein>
    <submittedName>
        <fullName evidence="3">Uncharacterized protein</fullName>
    </submittedName>
</protein>
<organism evidence="2 3">
    <name type="scientific">Plectus sambesii</name>
    <dbReference type="NCBI Taxonomy" id="2011161"/>
    <lineage>
        <taxon>Eukaryota</taxon>
        <taxon>Metazoa</taxon>
        <taxon>Ecdysozoa</taxon>
        <taxon>Nematoda</taxon>
        <taxon>Chromadorea</taxon>
        <taxon>Plectida</taxon>
        <taxon>Plectina</taxon>
        <taxon>Plectoidea</taxon>
        <taxon>Plectidae</taxon>
        <taxon>Plectus</taxon>
    </lineage>
</organism>
<reference evidence="3" key="1">
    <citation type="submission" date="2022-11" db="UniProtKB">
        <authorList>
            <consortium name="WormBaseParasite"/>
        </authorList>
    </citation>
    <scope>IDENTIFICATION</scope>
</reference>
<feature type="compositionally biased region" description="Polar residues" evidence="1">
    <location>
        <begin position="70"/>
        <end position="84"/>
    </location>
</feature>
<keyword evidence="2" id="KW-1185">Reference proteome</keyword>
<dbReference type="WBParaSite" id="PSAMB.scaffold19126size846.g37794.t1">
    <property type="protein sequence ID" value="PSAMB.scaffold19126size846.g37794.t1"/>
    <property type="gene ID" value="PSAMB.scaffold19126size846.g37794"/>
</dbReference>
<feature type="compositionally biased region" description="Acidic residues" evidence="1">
    <location>
        <begin position="37"/>
        <end position="56"/>
    </location>
</feature>
<feature type="compositionally biased region" description="Basic and acidic residues" evidence="1">
    <location>
        <begin position="85"/>
        <end position="100"/>
    </location>
</feature>
<feature type="region of interest" description="Disordered" evidence="1">
    <location>
        <begin position="1"/>
        <end position="100"/>
    </location>
</feature>
<proteinExistence type="predicted"/>
<name>A0A914VFY4_9BILA</name>
<evidence type="ECO:0000313" key="3">
    <source>
        <dbReference type="WBParaSite" id="PSAMB.scaffold19126size846.g37794.t1"/>
    </source>
</evidence>